<evidence type="ECO:0000313" key="2">
    <source>
        <dbReference type="EMBL" id="GFC94438.1"/>
    </source>
</evidence>
<dbReference type="Pfam" id="PF07727">
    <property type="entry name" value="RVT_2"/>
    <property type="match status" value="1"/>
</dbReference>
<feature type="non-terminal residue" evidence="2">
    <location>
        <position position="77"/>
    </location>
</feature>
<dbReference type="AlphaFoldDB" id="A0A699SBI7"/>
<organism evidence="2">
    <name type="scientific">Tanacetum cinerariifolium</name>
    <name type="common">Dalmatian daisy</name>
    <name type="synonym">Chrysanthemum cinerariifolium</name>
    <dbReference type="NCBI Taxonomy" id="118510"/>
    <lineage>
        <taxon>Eukaryota</taxon>
        <taxon>Viridiplantae</taxon>
        <taxon>Streptophyta</taxon>
        <taxon>Embryophyta</taxon>
        <taxon>Tracheophyta</taxon>
        <taxon>Spermatophyta</taxon>
        <taxon>Magnoliopsida</taxon>
        <taxon>eudicotyledons</taxon>
        <taxon>Gunneridae</taxon>
        <taxon>Pentapetalae</taxon>
        <taxon>asterids</taxon>
        <taxon>campanulids</taxon>
        <taxon>Asterales</taxon>
        <taxon>Asteraceae</taxon>
        <taxon>Asteroideae</taxon>
        <taxon>Anthemideae</taxon>
        <taxon>Anthemidinae</taxon>
        <taxon>Tanacetum</taxon>
    </lineage>
</organism>
<dbReference type="EMBL" id="BKCJ011148675">
    <property type="protein sequence ID" value="GFC94438.1"/>
    <property type="molecule type" value="Genomic_DNA"/>
</dbReference>
<feature type="domain" description="Reverse transcriptase Ty1/copia-type" evidence="1">
    <location>
        <begin position="20"/>
        <end position="77"/>
    </location>
</feature>
<proteinExistence type="predicted"/>
<sequence length="77" mass="8924">MADSAWIEAMQEKLHQFDRLQDEDQTVIRNKARLVSKGYAQEEGIDFEESFAPVARLEAVRIFIAYAAHKSFPIHQM</sequence>
<evidence type="ECO:0000259" key="1">
    <source>
        <dbReference type="Pfam" id="PF07727"/>
    </source>
</evidence>
<accession>A0A699SBI7</accession>
<comment type="caution">
    <text evidence="2">The sequence shown here is derived from an EMBL/GenBank/DDBJ whole genome shotgun (WGS) entry which is preliminary data.</text>
</comment>
<protein>
    <submittedName>
        <fullName evidence="2">Retrovirus-related Pol polyprotein from transposon TNT 1-94</fullName>
    </submittedName>
</protein>
<dbReference type="InterPro" id="IPR013103">
    <property type="entry name" value="RVT_2"/>
</dbReference>
<reference evidence="2" key="1">
    <citation type="journal article" date="2019" name="Sci. Rep.">
        <title>Draft genome of Tanacetum cinerariifolium, the natural source of mosquito coil.</title>
        <authorList>
            <person name="Yamashiro T."/>
            <person name="Shiraishi A."/>
            <person name="Satake H."/>
            <person name="Nakayama K."/>
        </authorList>
    </citation>
    <scope>NUCLEOTIDE SEQUENCE</scope>
</reference>
<gene>
    <name evidence="2" type="ORF">Tci_866408</name>
</gene>
<name>A0A699SBI7_TANCI</name>